<dbReference type="Pfam" id="PF13313">
    <property type="entry name" value="DUF4082"/>
    <property type="match status" value="2"/>
</dbReference>
<evidence type="ECO:0000256" key="1">
    <source>
        <dbReference type="ARBA" id="ARBA00022729"/>
    </source>
</evidence>
<feature type="domain" description="SbsA Ig-like" evidence="2">
    <location>
        <begin position="1898"/>
        <end position="2008"/>
    </location>
</feature>
<keyword evidence="6" id="KW-1185">Reference proteome</keyword>
<protein>
    <submittedName>
        <fullName evidence="5">Molybdenum-dependent oxidoreductase-like protein</fullName>
    </submittedName>
</protein>
<dbReference type="SUPFAM" id="SSF81296">
    <property type="entry name" value="E set domains"/>
    <property type="match status" value="1"/>
</dbReference>
<feature type="domain" description="SbsA Ig-like" evidence="2">
    <location>
        <begin position="624"/>
        <end position="732"/>
    </location>
</feature>
<keyword evidence="1" id="KW-0732">Signal</keyword>
<dbReference type="Gene3D" id="2.60.40.650">
    <property type="match status" value="1"/>
</dbReference>
<dbReference type="Gene3D" id="2.60.40.1220">
    <property type="match status" value="5"/>
</dbReference>
<comment type="caution">
    <text evidence="5">The sequence shown here is derived from an EMBL/GenBank/DDBJ whole genome shotgun (WGS) entry which is preliminary data.</text>
</comment>
<feature type="domain" description="SbsA Ig-like" evidence="2">
    <location>
        <begin position="2011"/>
        <end position="2121"/>
    </location>
</feature>
<feature type="domain" description="DUF4082" evidence="3">
    <location>
        <begin position="751"/>
        <end position="896"/>
    </location>
</feature>
<organism evidence="5 6">
    <name type="scientific">Rivibacter subsaxonicus</name>
    <dbReference type="NCBI Taxonomy" id="457575"/>
    <lineage>
        <taxon>Bacteria</taxon>
        <taxon>Pseudomonadati</taxon>
        <taxon>Pseudomonadota</taxon>
        <taxon>Betaproteobacteria</taxon>
        <taxon>Burkholderiales</taxon>
        <taxon>Rivibacter</taxon>
    </lineage>
</organism>
<evidence type="ECO:0000259" key="4">
    <source>
        <dbReference type="Pfam" id="PF20254"/>
    </source>
</evidence>
<dbReference type="Pfam" id="PF20254">
    <property type="entry name" value="DMFA2_C"/>
    <property type="match status" value="1"/>
</dbReference>
<proteinExistence type="predicted"/>
<feature type="domain" description="N,N-dimethylformamidase beta subunit-like C-terminal" evidence="4">
    <location>
        <begin position="1363"/>
        <end position="1757"/>
    </location>
</feature>
<reference evidence="5 6" key="1">
    <citation type="submission" date="2019-02" db="EMBL/GenBank/DDBJ databases">
        <title>Genomic Encyclopedia of Type Strains, Phase IV (KMG-IV): sequencing the most valuable type-strain genomes for metagenomic binning, comparative biology and taxonomic classification.</title>
        <authorList>
            <person name="Goeker M."/>
        </authorList>
    </citation>
    <scope>NUCLEOTIDE SEQUENCE [LARGE SCALE GENOMIC DNA]</scope>
    <source>
        <strain evidence="5 6">DSM 19570</strain>
    </source>
</reference>
<dbReference type="Gene3D" id="3.40.50.880">
    <property type="match status" value="1"/>
</dbReference>
<evidence type="ECO:0000259" key="2">
    <source>
        <dbReference type="Pfam" id="PF13205"/>
    </source>
</evidence>
<dbReference type="InterPro" id="IPR046540">
    <property type="entry name" value="DMFA2_C"/>
</dbReference>
<gene>
    <name evidence="5" type="ORF">EV670_1482</name>
</gene>
<accession>A0A4Q7VVU5</accession>
<dbReference type="CDD" id="cd03143">
    <property type="entry name" value="A4_beta-galactosidase_middle_domain"/>
    <property type="match status" value="1"/>
</dbReference>
<dbReference type="RefSeq" id="WP_130431207.1">
    <property type="nucleotide sequence ID" value="NZ_SHKP01000005.1"/>
</dbReference>
<dbReference type="InterPro" id="IPR014756">
    <property type="entry name" value="Ig_E-set"/>
</dbReference>
<sequence length="2122" mass="218000">MKSLSQSAWPDVVVCAAIAGLRVLAATLIGLAALIGPASAALPPAPGGPVLVITSASSGFGSFYPEILRNEGLNHFAVADIGAVNASTLSGYDLVILAKMPVSAAQADLLATWVSGGGNLIAMQPDATLSALLGITPNGSTLSNAYLRVDTSKLPGNGIVGQTIQFHGSADRYSLSGAASLATLYSNDSAATSNPAITLRAVGAGQAAAFTYDLATSIVYTRQGNPAWAAQERDGYAPIRSSDKFYGAASGDPQPDWIDLGKVAIPQADEQQRLLANLVIQMNVARKPLPRFWYFPNGKKAVVIMTGDDHGNGGTAGRFDQFKARSASGCSVTDWECIRGTSYIYTSTPMSDAQAATYAADGFEVGIHISTGCADYTPSSLQDNYSQQILEWQAKYGSIPAPATQRHHCIVWSDWSTGATVQLSHGIRLDTSYYYWPPGWVSNTPGLFTGSAMPMRFSALDGSLIDVYNAATQMTDESGQAYPYTVDTLLDRALGAEGYYGAFVVNAHTDAVSSDVADAVVASAQARSVSVISSRQMLDWLDARNSSSFGALAWNGSALSFSLTRAPGANGLQGMLPNRSSNGVLGSLSRGGNTVSFTVSTIKGIEYAIFAADTGTYLATYAADSAAPAVTASTPGGGATDVDLNTTPSATFSEAMNPASLNASTFELRVAGGSLVTAAVSYDAATRRATLVPGTALTASTAYTVTVKGGSGGVKDLAGNALVADFNWSFTTGTGGGSSNCPCSAWTPASAPVISSVDDSGSVELGVKFRANVNGFITGIRFYKGSGNTGTHVGSLWTTGGTRLATATFTGETASGWQQVNFATPVAIVANTVYVASYFAPNGHYAGDNGFFAAAGVDNGPIRLLSNSESGGNGVYAYSSSSSFPNSTYASSNYWVDVVFTTSTGPDTTPPTVSSTTPAAGASGVATATAVSASFSEPIDPATLGASSFELRGPGNVLVATTLSYDAAASRATLSPSAALSAATLYTATVKGGANGVKDFAGNAIASDVVWSFTTAADVGSGCPCSAWPPSATPANPTDPDTGSVELGVKFRANVNGFITGIRFYKGSGNTGTHVGSLWTTGGTRLATATFTGETASGWQQVNFATPVAIVANTVYVASYFAPNGHYAGDNGFFAAAGVDNGPIRLLSNSESGGNGVYAYSSSSSFPNSTYASSNYWVDVVFTTSTGPDTTPPTVSSTTPAAGASGVATATAVSASFSEPIDPATLGASSFELRGPGNVLVATTLSYDAAASRATLSPSAALSAATLYTATVKGGANGVKDFAGNAIASDVVWSFTTGTPTGACAAPANAIVAENCLAGAPASEWDVSGAGDASIQGFATQISVNRGETVNFKVDTSAASYRFDIYRMGYYGGQGARKVATVLPSATLPQAQPSCLYETATGLLDCGNWGASGSWNVPANAVSGIYFAKLVRNDTGGASHVFFVVRDDASTSDLLFQTSDTTWQAYNEYGGNSLYVGAPAGRAYKVSYNRPFTTRAVAGGQDWVFNAEYPMVRWLESNGYDLSYTSGVDSDRYGSLLLNHKVFLSVGHDEYWSGAQRANVEAARNAGVNLAFFSGNEAFWKTRWEPSIDGSGAAHRTLVSYKETHANAKIDPDSAWTGTWRDPRFSPPADGGRPENALTGTIFLVNSGTTSIKVPQADGRMRLWRNTSVATLASGATATMPDGTLGYEWDTDADNGFRPPGLIRLSTTSLSGADVLLDYGSTYGSGTATHALTLYKHSSGALVFGAGTIQWAWGLDSSHDRGSNPADARMQQATVNLLADMRAQPATLQAGLVPAAASTDSTPPSSAITSPVAGAVLPVNTAVTISGTASDTGGGVVGGVEVSVDGGLTWRRANGRATWTYSWTPTAAGPVTIRSRAADDSANVQSPGAGTAITIGSDVTAPTITARTPASSATGVSRSTTVTATFSEAMTASTIDTTSFELRDASNALVPATVAYNSTNRRATLTPSSTLLYAQTYTATVKGGSTDPRVKDTAGNALAASSSWSFTTIPDITAPTVSSISPASGATGVAVTAAPYANFSEAMDVATINASTVELRGPGGTPVAATVTYTTSNRRATLRPTVSLARLTTYTMVVRGGGTDPRVKDLAGNALAVDRVWSFTTR</sequence>
<feature type="domain" description="SbsA Ig-like" evidence="2">
    <location>
        <begin position="907"/>
        <end position="1015"/>
    </location>
</feature>
<feature type="domain" description="SbsA Ig-like" evidence="2">
    <location>
        <begin position="1189"/>
        <end position="1297"/>
    </location>
</feature>
<dbReference type="InterPro" id="IPR025141">
    <property type="entry name" value="DUF4082"/>
</dbReference>
<feature type="domain" description="DUF4082" evidence="3">
    <location>
        <begin position="1032"/>
        <end position="1178"/>
    </location>
</feature>
<dbReference type="InterPro" id="IPR032812">
    <property type="entry name" value="SbsA_Ig"/>
</dbReference>
<dbReference type="OrthoDB" id="505641at2"/>
<evidence type="ECO:0000313" key="6">
    <source>
        <dbReference type="Proteomes" id="UP000293671"/>
    </source>
</evidence>
<dbReference type="Pfam" id="PF17957">
    <property type="entry name" value="Big_7"/>
    <property type="match status" value="1"/>
</dbReference>
<dbReference type="SUPFAM" id="SSF52317">
    <property type="entry name" value="Class I glutamine amidotransferase-like"/>
    <property type="match status" value="1"/>
</dbReference>
<name>A0A4Q7VVU5_9BURK</name>
<dbReference type="InterPro" id="IPR029062">
    <property type="entry name" value="Class_I_gatase-like"/>
</dbReference>
<dbReference type="Pfam" id="PF13205">
    <property type="entry name" value="Big_5"/>
    <property type="match status" value="5"/>
</dbReference>
<evidence type="ECO:0000313" key="5">
    <source>
        <dbReference type="EMBL" id="RZU00770.1"/>
    </source>
</evidence>
<dbReference type="Proteomes" id="UP000293671">
    <property type="component" value="Unassembled WGS sequence"/>
</dbReference>
<dbReference type="InterPro" id="IPR014755">
    <property type="entry name" value="Cu-Rt/internalin_Ig-like"/>
</dbReference>
<dbReference type="EMBL" id="SHKP01000005">
    <property type="protein sequence ID" value="RZU00770.1"/>
    <property type="molecule type" value="Genomic_DNA"/>
</dbReference>
<evidence type="ECO:0000259" key="3">
    <source>
        <dbReference type="Pfam" id="PF13313"/>
    </source>
</evidence>